<name>A0AAV6LE80_9ERIC</name>
<dbReference type="AlphaFoldDB" id="A0AAV6LE80"/>
<evidence type="ECO:0000313" key="2">
    <source>
        <dbReference type="EMBL" id="KAG5562623.1"/>
    </source>
</evidence>
<reference evidence="2" key="1">
    <citation type="submission" date="2020-08" db="EMBL/GenBank/DDBJ databases">
        <title>Plant Genome Project.</title>
        <authorList>
            <person name="Zhang R.-G."/>
        </authorList>
    </citation>
    <scope>NUCLEOTIDE SEQUENCE</scope>
    <source>
        <strain evidence="2">WSP0</strain>
        <tissue evidence="2">Leaf</tissue>
    </source>
</reference>
<keyword evidence="1" id="KW-1133">Transmembrane helix</keyword>
<accession>A0AAV6LE80</accession>
<gene>
    <name evidence="2" type="ORF">RHGRI_005375</name>
</gene>
<feature type="transmembrane region" description="Helical" evidence="1">
    <location>
        <begin position="64"/>
        <end position="87"/>
    </location>
</feature>
<comment type="caution">
    <text evidence="2">The sequence shown here is derived from an EMBL/GenBank/DDBJ whole genome shotgun (WGS) entry which is preliminary data.</text>
</comment>
<evidence type="ECO:0000256" key="1">
    <source>
        <dbReference type="SAM" id="Phobius"/>
    </source>
</evidence>
<protein>
    <submittedName>
        <fullName evidence="2">Uncharacterized protein</fullName>
    </submittedName>
</protein>
<dbReference type="Proteomes" id="UP000823749">
    <property type="component" value="Chromosome 2"/>
</dbReference>
<keyword evidence="1" id="KW-0472">Membrane</keyword>
<organism evidence="2 3">
    <name type="scientific">Rhododendron griersonianum</name>
    <dbReference type="NCBI Taxonomy" id="479676"/>
    <lineage>
        <taxon>Eukaryota</taxon>
        <taxon>Viridiplantae</taxon>
        <taxon>Streptophyta</taxon>
        <taxon>Embryophyta</taxon>
        <taxon>Tracheophyta</taxon>
        <taxon>Spermatophyta</taxon>
        <taxon>Magnoliopsida</taxon>
        <taxon>eudicotyledons</taxon>
        <taxon>Gunneridae</taxon>
        <taxon>Pentapetalae</taxon>
        <taxon>asterids</taxon>
        <taxon>Ericales</taxon>
        <taxon>Ericaceae</taxon>
        <taxon>Ericoideae</taxon>
        <taxon>Rhodoreae</taxon>
        <taxon>Rhododendron</taxon>
    </lineage>
</organism>
<proteinExistence type="predicted"/>
<keyword evidence="1" id="KW-0812">Transmembrane</keyword>
<sequence length="143" mass="16513">MRQSEHNWKTCRNDLLLEVNNHYDLYEKVTDIRGANKLHYRLSFFEDGCVPENRWMIFPDMGHVVAFTYTVVVVLLSQLQCLTFLPLHSRPPSSDKIRVLGIGLMNGDHFVQVKLKACSLMPPIGSNSDGRRPRNGRHFFLAK</sequence>
<keyword evidence="3" id="KW-1185">Reference proteome</keyword>
<dbReference type="EMBL" id="JACTNZ010000002">
    <property type="protein sequence ID" value="KAG5562623.1"/>
    <property type="molecule type" value="Genomic_DNA"/>
</dbReference>
<evidence type="ECO:0000313" key="3">
    <source>
        <dbReference type="Proteomes" id="UP000823749"/>
    </source>
</evidence>